<name>A0AAD7H808_9AGAR</name>
<feature type="compositionally biased region" description="Basic residues" evidence="1">
    <location>
        <begin position="135"/>
        <end position="151"/>
    </location>
</feature>
<organism evidence="2 3">
    <name type="scientific">Mycena metata</name>
    <dbReference type="NCBI Taxonomy" id="1033252"/>
    <lineage>
        <taxon>Eukaryota</taxon>
        <taxon>Fungi</taxon>
        <taxon>Dikarya</taxon>
        <taxon>Basidiomycota</taxon>
        <taxon>Agaricomycotina</taxon>
        <taxon>Agaricomycetes</taxon>
        <taxon>Agaricomycetidae</taxon>
        <taxon>Agaricales</taxon>
        <taxon>Marasmiineae</taxon>
        <taxon>Mycenaceae</taxon>
        <taxon>Mycena</taxon>
    </lineage>
</organism>
<feature type="region of interest" description="Disordered" evidence="1">
    <location>
        <begin position="128"/>
        <end position="170"/>
    </location>
</feature>
<evidence type="ECO:0000256" key="1">
    <source>
        <dbReference type="SAM" id="MobiDB-lite"/>
    </source>
</evidence>
<proteinExistence type="predicted"/>
<evidence type="ECO:0000313" key="2">
    <source>
        <dbReference type="EMBL" id="KAJ7714651.1"/>
    </source>
</evidence>
<keyword evidence="3" id="KW-1185">Reference proteome</keyword>
<gene>
    <name evidence="2" type="ORF">B0H16DRAFT_1701975</name>
</gene>
<reference evidence="2" key="1">
    <citation type="submission" date="2023-03" db="EMBL/GenBank/DDBJ databases">
        <title>Massive genome expansion in bonnet fungi (Mycena s.s.) driven by repeated elements and novel gene families across ecological guilds.</title>
        <authorList>
            <consortium name="Lawrence Berkeley National Laboratory"/>
            <person name="Harder C.B."/>
            <person name="Miyauchi S."/>
            <person name="Viragh M."/>
            <person name="Kuo A."/>
            <person name="Thoen E."/>
            <person name="Andreopoulos B."/>
            <person name="Lu D."/>
            <person name="Skrede I."/>
            <person name="Drula E."/>
            <person name="Henrissat B."/>
            <person name="Morin E."/>
            <person name="Kohler A."/>
            <person name="Barry K."/>
            <person name="LaButti K."/>
            <person name="Morin E."/>
            <person name="Salamov A."/>
            <person name="Lipzen A."/>
            <person name="Mereny Z."/>
            <person name="Hegedus B."/>
            <person name="Baldrian P."/>
            <person name="Stursova M."/>
            <person name="Weitz H."/>
            <person name="Taylor A."/>
            <person name="Grigoriev I.V."/>
            <person name="Nagy L.G."/>
            <person name="Martin F."/>
            <person name="Kauserud H."/>
        </authorList>
    </citation>
    <scope>NUCLEOTIDE SEQUENCE</scope>
    <source>
        <strain evidence="2">CBHHK182m</strain>
    </source>
</reference>
<sequence length="335" mass="38397">MYEKTYNELRRWGFRSGVTDGCLLLRRSLMMRRVPVNVLYVVVADAPRPCEGFAWQRRGRPLLLLVKLVRIAFLKHCKRASSSPSVAQPPYPGPSWTALAWRHVSRPVYVARTACELDFLPLPDITQGKGMETRTRKRKERERSRCGSRRQRQNDGQLVQPASLRNESPDHFEHDTTFSLNLISRPGSVIRESQQVLTRFIGVWRPARNCRFFASASRILSTSCETLAATELAETRVDGVKIIFRLPTTLFNGSAAPPAWSKHPRLVYVEWFSAFKPSHEQHHHTYSVVEPWPRADGSMQGSIIPLTDIRQGRATLDPLWTSDVLDLYQLFFVNN</sequence>
<dbReference type="Proteomes" id="UP001215598">
    <property type="component" value="Unassembled WGS sequence"/>
</dbReference>
<evidence type="ECO:0000313" key="3">
    <source>
        <dbReference type="Proteomes" id="UP001215598"/>
    </source>
</evidence>
<accession>A0AAD7H808</accession>
<dbReference type="EMBL" id="JARKIB010000321">
    <property type="protein sequence ID" value="KAJ7714651.1"/>
    <property type="molecule type" value="Genomic_DNA"/>
</dbReference>
<comment type="caution">
    <text evidence="2">The sequence shown here is derived from an EMBL/GenBank/DDBJ whole genome shotgun (WGS) entry which is preliminary data.</text>
</comment>
<protein>
    <submittedName>
        <fullName evidence="2">Uncharacterized protein</fullName>
    </submittedName>
</protein>
<dbReference type="AlphaFoldDB" id="A0AAD7H808"/>